<feature type="region of interest" description="Disordered" evidence="1">
    <location>
        <begin position="52"/>
        <end position="95"/>
    </location>
</feature>
<feature type="compositionally biased region" description="Basic and acidic residues" evidence="1">
    <location>
        <begin position="79"/>
        <end position="95"/>
    </location>
</feature>
<protein>
    <submittedName>
        <fullName evidence="2">Uncharacterized protein</fullName>
    </submittedName>
</protein>
<dbReference type="EMBL" id="RJVJ01000003">
    <property type="protein sequence ID" value="ROR35538.1"/>
    <property type="molecule type" value="Genomic_DNA"/>
</dbReference>
<evidence type="ECO:0000313" key="3">
    <source>
        <dbReference type="Proteomes" id="UP000267408"/>
    </source>
</evidence>
<proteinExistence type="predicted"/>
<dbReference type="Proteomes" id="UP000267408">
    <property type="component" value="Unassembled WGS sequence"/>
</dbReference>
<evidence type="ECO:0000256" key="1">
    <source>
        <dbReference type="SAM" id="MobiDB-lite"/>
    </source>
</evidence>
<dbReference type="RefSeq" id="WP_148089590.1">
    <property type="nucleotide sequence ID" value="NZ_RJVJ01000003.1"/>
</dbReference>
<dbReference type="OrthoDB" id="3873385at2"/>
<gene>
    <name evidence="2" type="ORF">EDD39_7197</name>
</gene>
<name>A0A8G1UES8_9ACTN</name>
<sequence length="95" mass="10245">MTRRELFRRYAAEHFTASDVPAADRARCRGTVERQTSRARLASLARITPRYPLPEAVDGGTAGGGRPRGSGPCGFRRSGRAETVRAGRTTERGGG</sequence>
<dbReference type="AlphaFoldDB" id="A0A8G1UES8"/>
<feature type="compositionally biased region" description="Gly residues" evidence="1">
    <location>
        <begin position="60"/>
        <end position="72"/>
    </location>
</feature>
<accession>A0A8G1UES8</accession>
<evidence type="ECO:0000313" key="2">
    <source>
        <dbReference type="EMBL" id="ROR35538.1"/>
    </source>
</evidence>
<comment type="caution">
    <text evidence="2">The sequence shown here is derived from an EMBL/GenBank/DDBJ whole genome shotgun (WGS) entry which is preliminary data.</text>
</comment>
<reference evidence="2 3" key="1">
    <citation type="submission" date="2018-11" db="EMBL/GenBank/DDBJ databases">
        <title>Sequencing the genomes of 1000 actinobacteria strains.</title>
        <authorList>
            <person name="Klenk H.-P."/>
        </authorList>
    </citation>
    <scope>NUCLEOTIDE SEQUENCE [LARGE SCALE GENOMIC DNA]</scope>
    <source>
        <strain evidence="2 3">DSM 44780</strain>
    </source>
</reference>
<organism evidence="2 3">
    <name type="scientific">Kitasatospora cineracea</name>
    <dbReference type="NCBI Taxonomy" id="88074"/>
    <lineage>
        <taxon>Bacteria</taxon>
        <taxon>Bacillati</taxon>
        <taxon>Actinomycetota</taxon>
        <taxon>Actinomycetes</taxon>
        <taxon>Kitasatosporales</taxon>
        <taxon>Streptomycetaceae</taxon>
        <taxon>Kitasatospora</taxon>
    </lineage>
</organism>